<accession>A0A4D7CBU8</accession>
<evidence type="ECO:0000256" key="6">
    <source>
        <dbReference type="ARBA" id="ARBA00022989"/>
    </source>
</evidence>
<dbReference type="GO" id="GO:0005886">
    <property type="term" value="C:plasma membrane"/>
    <property type="evidence" value="ECO:0007669"/>
    <property type="project" value="UniProtKB-SubCell"/>
</dbReference>
<keyword evidence="10" id="KW-1185">Reference proteome</keyword>
<dbReference type="GO" id="GO:0016763">
    <property type="term" value="F:pentosyltransferase activity"/>
    <property type="evidence" value="ECO:0007669"/>
    <property type="project" value="TreeGrafter"/>
</dbReference>
<evidence type="ECO:0000313" key="9">
    <source>
        <dbReference type="EMBL" id="QCI79182.1"/>
    </source>
</evidence>
<evidence type="ECO:0000313" key="10">
    <source>
        <dbReference type="Proteomes" id="UP000298714"/>
    </source>
</evidence>
<feature type="transmembrane region" description="Helical" evidence="8">
    <location>
        <begin position="199"/>
        <end position="221"/>
    </location>
</feature>
<keyword evidence="4 9" id="KW-0808">Transferase</keyword>
<reference evidence="10" key="1">
    <citation type="submission" date="2019-04" db="EMBL/GenBank/DDBJ databases">
        <title>Complete genome sequence of Sphingomonas sp. W1-2-3.</title>
        <authorList>
            <person name="Im W.T."/>
        </authorList>
    </citation>
    <scope>NUCLEOTIDE SEQUENCE [LARGE SCALE GENOMIC DNA]</scope>
    <source>
        <strain evidence="10">W1-2-3</strain>
    </source>
</reference>
<organism evidence="9 10">
    <name type="scientific">Hankyongella ginsenosidimutans</name>
    <dbReference type="NCBI Taxonomy" id="1763828"/>
    <lineage>
        <taxon>Bacteria</taxon>
        <taxon>Pseudomonadati</taxon>
        <taxon>Pseudomonadota</taxon>
        <taxon>Alphaproteobacteria</taxon>
        <taxon>Sphingomonadales</taxon>
        <taxon>Sphingomonadaceae</taxon>
        <taxon>Hankyongella</taxon>
    </lineage>
</organism>
<dbReference type="PANTHER" id="PTHR33908:SF11">
    <property type="entry name" value="MEMBRANE PROTEIN"/>
    <property type="match status" value="1"/>
</dbReference>
<keyword evidence="7 8" id="KW-0472">Membrane</keyword>
<dbReference type="GO" id="GO:0009103">
    <property type="term" value="P:lipopolysaccharide biosynthetic process"/>
    <property type="evidence" value="ECO:0007669"/>
    <property type="project" value="UniProtKB-ARBA"/>
</dbReference>
<evidence type="ECO:0000256" key="8">
    <source>
        <dbReference type="SAM" id="Phobius"/>
    </source>
</evidence>
<evidence type="ECO:0000256" key="2">
    <source>
        <dbReference type="ARBA" id="ARBA00022475"/>
    </source>
</evidence>
<keyword evidence="5 8" id="KW-0812">Transmembrane</keyword>
<keyword evidence="2" id="KW-1003">Cell membrane</keyword>
<dbReference type="KEGG" id="hgn:E6W36_05325"/>
<gene>
    <name evidence="9" type="ORF">E6W36_05325</name>
</gene>
<comment type="subcellular location">
    <subcellularLocation>
        <location evidence="1">Cell membrane</location>
        <topology evidence="1">Multi-pass membrane protein</topology>
    </subcellularLocation>
</comment>
<dbReference type="PANTHER" id="PTHR33908">
    <property type="entry name" value="MANNOSYLTRANSFERASE YKCB-RELATED"/>
    <property type="match status" value="1"/>
</dbReference>
<evidence type="ECO:0000256" key="1">
    <source>
        <dbReference type="ARBA" id="ARBA00004651"/>
    </source>
</evidence>
<keyword evidence="3" id="KW-0328">Glycosyltransferase</keyword>
<dbReference type="Proteomes" id="UP000298714">
    <property type="component" value="Chromosome"/>
</dbReference>
<feature type="transmembrane region" description="Helical" evidence="8">
    <location>
        <begin position="129"/>
        <end position="153"/>
    </location>
</feature>
<evidence type="ECO:0000256" key="4">
    <source>
        <dbReference type="ARBA" id="ARBA00022679"/>
    </source>
</evidence>
<evidence type="ECO:0000256" key="3">
    <source>
        <dbReference type="ARBA" id="ARBA00022676"/>
    </source>
</evidence>
<protein>
    <submittedName>
        <fullName evidence="9">Glycosyl transferase</fullName>
    </submittedName>
</protein>
<evidence type="ECO:0000256" key="7">
    <source>
        <dbReference type="ARBA" id="ARBA00023136"/>
    </source>
</evidence>
<dbReference type="RefSeq" id="WP_222874002.1">
    <property type="nucleotide sequence ID" value="NZ_CP039704.1"/>
</dbReference>
<dbReference type="AlphaFoldDB" id="A0A4D7CBU8"/>
<name>A0A4D7CBU8_9SPHN</name>
<feature type="transmembrane region" description="Helical" evidence="8">
    <location>
        <begin position="86"/>
        <end position="108"/>
    </location>
</feature>
<keyword evidence="6 8" id="KW-1133">Transmembrane helix</keyword>
<feature type="transmembrane region" description="Helical" evidence="8">
    <location>
        <begin position="173"/>
        <end position="192"/>
    </location>
</feature>
<dbReference type="EMBL" id="CP039704">
    <property type="protein sequence ID" value="QCI79182.1"/>
    <property type="molecule type" value="Genomic_DNA"/>
</dbReference>
<proteinExistence type="predicted"/>
<sequence length="368" mass="39899">MLSRWLTDRRFLPLCLILFVVLRLGVALLFPVTPVSDSAFYVDRAREMVAGLGYQEQGHPTAYWPVGYPALLAGGYWLTGSMPLTIIALNLAAGLATFWLLGVIGRRVSIPAAGIRFAQLALTLYPNHIVYTGQALSEVVYTALILGGMALMLREPRLANLALAGLVLGFATYVKAQTTAFPLGVLIAMALLERANRRWSLLAGGALLYAVMFATVLPWSLRNAEQLGHFVLISTNGGPTLLDGNNDIADGGSTNMYANPALKPLIYSLPVPFEDRIARQVEWDQATRAAARAWIADNPGQFAALLPRKALKLWLVDGEGFWAHEGQYTAHATVLKGLRIANQGFTASFCCWRCRGCGPGWPGGCGRP</sequence>
<dbReference type="InterPro" id="IPR050297">
    <property type="entry name" value="LipidA_mod_glycosyltrf_83"/>
</dbReference>
<evidence type="ECO:0000256" key="5">
    <source>
        <dbReference type="ARBA" id="ARBA00022692"/>
    </source>
</evidence>